<organism evidence="3 4">
    <name type="scientific">Apiospora saccharicola</name>
    <dbReference type="NCBI Taxonomy" id="335842"/>
    <lineage>
        <taxon>Eukaryota</taxon>
        <taxon>Fungi</taxon>
        <taxon>Dikarya</taxon>
        <taxon>Ascomycota</taxon>
        <taxon>Pezizomycotina</taxon>
        <taxon>Sordariomycetes</taxon>
        <taxon>Xylariomycetidae</taxon>
        <taxon>Amphisphaeriales</taxon>
        <taxon>Apiosporaceae</taxon>
        <taxon>Apiospora</taxon>
    </lineage>
</organism>
<evidence type="ECO:0000256" key="1">
    <source>
        <dbReference type="SAM" id="Coils"/>
    </source>
</evidence>
<accession>A0ABR1WMF6</accession>
<keyword evidence="1" id="KW-0175">Coiled coil</keyword>
<dbReference type="Proteomes" id="UP001446871">
    <property type="component" value="Unassembled WGS sequence"/>
</dbReference>
<proteinExistence type="predicted"/>
<sequence length="424" mass="47757">MEELQLKINQTKQNLSLLTGFFMLEEARRQPNNDDKVRELEILLEEARESCKQARRELREYHDKQTSLNNESQQKIDDLLISTKAIEKAVSKALKTGDRRQKRARREMERMSPELAVISRDLRPPGEKTPSPLQGDPREPDVRYRRSGRPWPGPPTWDPGKGAWVSDLRPQHVQSTVNGELQNRSPSPPPSPPTVPPGNDALPGELTEETQPRGPPTPPPEVRQHSPVPPSIAVQLADDLLRDQRVEEARPPGPPSRTSLEVEQPNASPPPTPLLPPPAPSRRRRPRRAAISEENGIRPADAKNYTTNTMTRNVSPPRTRSKEEEEEPQRSMRLARDQRLWESQIRGKKGKWQAQVEDAPPSPPQEATRRGPALEENIPLSSRGRKGTKVASSSSLPKDEKTGRDIKHEENARMPGLDGLGWNE</sequence>
<evidence type="ECO:0000313" key="3">
    <source>
        <dbReference type="EMBL" id="KAK8083631.1"/>
    </source>
</evidence>
<feature type="compositionally biased region" description="Pro residues" evidence="2">
    <location>
        <begin position="267"/>
        <end position="280"/>
    </location>
</feature>
<gene>
    <name evidence="3" type="ORF">PG996_002412</name>
</gene>
<feature type="compositionally biased region" description="Polar residues" evidence="2">
    <location>
        <begin position="304"/>
        <end position="318"/>
    </location>
</feature>
<keyword evidence="4" id="KW-1185">Reference proteome</keyword>
<feature type="compositionally biased region" description="Pro residues" evidence="2">
    <location>
        <begin position="186"/>
        <end position="196"/>
    </location>
</feature>
<feature type="compositionally biased region" description="Basic and acidic residues" evidence="2">
    <location>
        <begin position="239"/>
        <end position="250"/>
    </location>
</feature>
<name>A0ABR1WMF6_9PEZI</name>
<feature type="compositionally biased region" description="Basic and acidic residues" evidence="2">
    <location>
        <begin position="320"/>
        <end position="340"/>
    </location>
</feature>
<reference evidence="3 4" key="1">
    <citation type="submission" date="2023-01" db="EMBL/GenBank/DDBJ databases">
        <title>Analysis of 21 Apiospora genomes using comparative genomics revels a genus with tremendous synthesis potential of carbohydrate active enzymes and secondary metabolites.</title>
        <authorList>
            <person name="Sorensen T."/>
        </authorList>
    </citation>
    <scope>NUCLEOTIDE SEQUENCE [LARGE SCALE GENOMIC DNA]</scope>
    <source>
        <strain evidence="3 4">CBS 83171</strain>
    </source>
</reference>
<feature type="region of interest" description="Disordered" evidence="2">
    <location>
        <begin position="92"/>
        <end position="424"/>
    </location>
</feature>
<feature type="coiled-coil region" evidence="1">
    <location>
        <begin position="37"/>
        <end position="71"/>
    </location>
</feature>
<protein>
    <submittedName>
        <fullName evidence="3">Uncharacterized protein</fullName>
    </submittedName>
</protein>
<feature type="compositionally biased region" description="Polar residues" evidence="2">
    <location>
        <begin position="172"/>
        <end position="184"/>
    </location>
</feature>
<feature type="compositionally biased region" description="Basic and acidic residues" evidence="2">
    <location>
        <begin position="397"/>
        <end position="412"/>
    </location>
</feature>
<evidence type="ECO:0000313" key="4">
    <source>
        <dbReference type="Proteomes" id="UP001446871"/>
    </source>
</evidence>
<evidence type="ECO:0000256" key="2">
    <source>
        <dbReference type="SAM" id="MobiDB-lite"/>
    </source>
</evidence>
<dbReference type="EMBL" id="JAQQWM010000001">
    <property type="protein sequence ID" value="KAK8083631.1"/>
    <property type="molecule type" value="Genomic_DNA"/>
</dbReference>
<comment type="caution">
    <text evidence="3">The sequence shown here is derived from an EMBL/GenBank/DDBJ whole genome shotgun (WGS) entry which is preliminary data.</text>
</comment>